<keyword evidence="1" id="KW-0175">Coiled coil</keyword>
<dbReference type="OrthoDB" id="5599468at2759"/>
<gene>
    <name evidence="5" type="ORF">HPP92_000810</name>
    <name evidence="4" type="ORF">HPP92_000948</name>
</gene>
<evidence type="ECO:0000313" key="4">
    <source>
        <dbReference type="EMBL" id="KAG0496257.1"/>
    </source>
</evidence>
<name>A0A835S2E9_VANPL</name>
<evidence type="ECO:0000259" key="3">
    <source>
        <dbReference type="Pfam" id="PF25972"/>
    </source>
</evidence>
<evidence type="ECO:0000313" key="7">
    <source>
        <dbReference type="Proteomes" id="UP000639772"/>
    </source>
</evidence>
<proteinExistence type="predicted"/>
<evidence type="ECO:0000256" key="2">
    <source>
        <dbReference type="SAM" id="MobiDB-lite"/>
    </source>
</evidence>
<dbReference type="EMBL" id="JADCNL010000001">
    <property type="protein sequence ID" value="KAG0496257.1"/>
    <property type="molecule type" value="Genomic_DNA"/>
</dbReference>
<accession>A0A835S2E9</accession>
<sequence>MAETRVAKDFHIPEEILSVIPTDPYEQLDLARKITSLAIASRVSKLESEADRMRQKVAEKDCAISELQARILELENMIRETDARLRIVLGENIKLSKERDSLVASSKKMSRDLAKLETFKKHLIQSLNDESVSPTQTVDIGTCELGVTQSTSSKDGGSASLLPPNPHQKATHFSHNPTPKITSNRGSPRGFSTVATPNLTSGMTSPTKANDEGNSSISPWYPSSEQSSAANSPPRGRSLPGFTPRIDGKEFFRQARSRLSYEQFAAFLANIKELNGRRQSREETLQKTEEIFGADNKDLYRYFQGLLNRSLP</sequence>
<dbReference type="Pfam" id="PF25972">
    <property type="entry name" value="At4g15545_C"/>
    <property type="match status" value="1"/>
</dbReference>
<dbReference type="EMBL" id="JADCNM010000001">
    <property type="protein sequence ID" value="KAG0500738.1"/>
    <property type="molecule type" value="Genomic_DNA"/>
</dbReference>
<dbReference type="InterPro" id="IPR058936">
    <property type="entry name" value="At4g15545-like"/>
</dbReference>
<dbReference type="Proteomes" id="UP000639772">
    <property type="component" value="Chromosome 1"/>
</dbReference>
<dbReference type="Proteomes" id="UP000636800">
    <property type="component" value="Chromosome 1"/>
</dbReference>
<feature type="compositionally biased region" description="Polar residues" evidence="2">
    <location>
        <begin position="171"/>
        <end position="186"/>
    </location>
</feature>
<evidence type="ECO:0000313" key="5">
    <source>
        <dbReference type="EMBL" id="KAG0500738.1"/>
    </source>
</evidence>
<evidence type="ECO:0000256" key="1">
    <source>
        <dbReference type="SAM" id="Coils"/>
    </source>
</evidence>
<feature type="domain" description="At4g15545-like C-terminal" evidence="3">
    <location>
        <begin position="244"/>
        <end position="309"/>
    </location>
</feature>
<feature type="region of interest" description="Disordered" evidence="2">
    <location>
        <begin position="149"/>
        <end position="245"/>
    </location>
</feature>
<protein>
    <recommendedName>
        <fullName evidence="3">At4g15545-like C-terminal domain-containing protein</fullName>
    </recommendedName>
</protein>
<feature type="compositionally biased region" description="Polar residues" evidence="2">
    <location>
        <begin position="193"/>
        <end position="231"/>
    </location>
</feature>
<comment type="caution">
    <text evidence="4">The sequence shown here is derived from an EMBL/GenBank/DDBJ whole genome shotgun (WGS) entry which is preliminary data.</text>
</comment>
<keyword evidence="6" id="KW-1185">Reference proteome</keyword>
<dbReference type="AlphaFoldDB" id="A0A835S2E9"/>
<reference evidence="6 7" key="1">
    <citation type="journal article" date="2020" name="Nat. Food">
        <title>A phased Vanilla planifolia genome enables genetic improvement of flavour and production.</title>
        <authorList>
            <person name="Hasing T."/>
            <person name="Tang H."/>
            <person name="Brym M."/>
            <person name="Khazi F."/>
            <person name="Huang T."/>
            <person name="Chambers A.H."/>
        </authorList>
    </citation>
    <scope>NUCLEOTIDE SEQUENCE [LARGE SCALE GENOMIC DNA]</scope>
    <source>
        <tissue evidence="4">Leaf</tissue>
    </source>
</reference>
<dbReference type="InterPro" id="IPR058935">
    <property type="entry name" value="At4g15545-like_C"/>
</dbReference>
<dbReference type="PANTHER" id="PTHR47383">
    <property type="entry name" value="OS03G0659800 PROTEIN"/>
    <property type="match status" value="1"/>
</dbReference>
<evidence type="ECO:0000313" key="6">
    <source>
        <dbReference type="Proteomes" id="UP000636800"/>
    </source>
</evidence>
<feature type="coiled-coil region" evidence="1">
    <location>
        <begin position="43"/>
        <end position="84"/>
    </location>
</feature>
<organism evidence="4 6">
    <name type="scientific">Vanilla planifolia</name>
    <name type="common">Vanilla</name>
    <dbReference type="NCBI Taxonomy" id="51239"/>
    <lineage>
        <taxon>Eukaryota</taxon>
        <taxon>Viridiplantae</taxon>
        <taxon>Streptophyta</taxon>
        <taxon>Embryophyta</taxon>
        <taxon>Tracheophyta</taxon>
        <taxon>Spermatophyta</taxon>
        <taxon>Magnoliopsida</taxon>
        <taxon>Liliopsida</taxon>
        <taxon>Asparagales</taxon>
        <taxon>Orchidaceae</taxon>
        <taxon>Vanilloideae</taxon>
        <taxon>Vanilleae</taxon>
        <taxon>Vanilla</taxon>
    </lineage>
</organism>
<dbReference type="PANTHER" id="PTHR47383:SF8">
    <property type="entry name" value="OS01G0768300 PROTEIN"/>
    <property type="match status" value="1"/>
</dbReference>